<comment type="caution">
    <text evidence="4">The sequence shown here is derived from an EMBL/GenBank/DDBJ whole genome shotgun (WGS) entry which is preliminary data.</text>
</comment>
<feature type="domain" description="AB hydrolase-1" evidence="2">
    <location>
        <begin position="20"/>
        <end position="122"/>
    </location>
</feature>
<evidence type="ECO:0000313" key="5">
    <source>
        <dbReference type="Proteomes" id="UP001209553"/>
    </source>
</evidence>
<dbReference type="Pfam" id="PF00561">
    <property type="entry name" value="Abhydrolase_1"/>
    <property type="match status" value="1"/>
</dbReference>
<evidence type="ECO:0000313" key="4">
    <source>
        <dbReference type="EMBL" id="MCU5746984.1"/>
    </source>
</evidence>
<dbReference type="PANTHER" id="PTHR43798">
    <property type="entry name" value="MONOACYLGLYCEROL LIPASE"/>
    <property type="match status" value="1"/>
</dbReference>
<dbReference type="InterPro" id="IPR022742">
    <property type="entry name" value="Hydrolase_4"/>
</dbReference>
<evidence type="ECO:0000259" key="2">
    <source>
        <dbReference type="Pfam" id="PF00561"/>
    </source>
</evidence>
<dbReference type="Proteomes" id="UP001209553">
    <property type="component" value="Unassembled WGS sequence"/>
</dbReference>
<dbReference type="Pfam" id="PF12146">
    <property type="entry name" value="Hydrolase_4"/>
    <property type="match status" value="1"/>
</dbReference>
<organism evidence="4 5">
    <name type="scientific">Staphylococcus marylandisciuri</name>
    <dbReference type="NCBI Taxonomy" id="2981529"/>
    <lineage>
        <taxon>Bacteria</taxon>
        <taxon>Bacillati</taxon>
        <taxon>Bacillota</taxon>
        <taxon>Bacilli</taxon>
        <taxon>Bacillales</taxon>
        <taxon>Staphylococcaceae</taxon>
        <taxon>Staphylococcus</taxon>
    </lineage>
</organism>
<dbReference type="SUPFAM" id="SSF53474">
    <property type="entry name" value="alpha/beta-Hydrolases"/>
    <property type="match status" value="1"/>
</dbReference>
<protein>
    <submittedName>
        <fullName evidence="4">Alpha/beta fold hydrolase</fullName>
    </submittedName>
</protein>
<dbReference type="InterPro" id="IPR012354">
    <property type="entry name" value="Esterase_lipase"/>
</dbReference>
<dbReference type="PIRSF" id="PIRSF017388">
    <property type="entry name" value="Esterase_lipase"/>
    <property type="match status" value="1"/>
</dbReference>
<dbReference type="GO" id="GO:0016787">
    <property type="term" value="F:hydrolase activity"/>
    <property type="evidence" value="ECO:0007669"/>
    <property type="project" value="UniProtKB-KW"/>
</dbReference>
<dbReference type="RefSeq" id="WP_262856689.1">
    <property type="nucleotide sequence ID" value="NZ_JAOPKZ010000018.1"/>
</dbReference>
<accession>A0ABT2QSL5</accession>
<keyword evidence="5" id="KW-1185">Reference proteome</keyword>
<evidence type="ECO:0000259" key="3">
    <source>
        <dbReference type="Pfam" id="PF12146"/>
    </source>
</evidence>
<evidence type="ECO:0000256" key="1">
    <source>
        <dbReference type="ARBA" id="ARBA00022801"/>
    </source>
</evidence>
<dbReference type="Gene3D" id="3.40.50.1820">
    <property type="entry name" value="alpha/beta hydrolase"/>
    <property type="match status" value="1"/>
</dbReference>
<feature type="domain" description="Serine aminopeptidase S33" evidence="3">
    <location>
        <begin position="169"/>
        <end position="225"/>
    </location>
</feature>
<dbReference type="InterPro" id="IPR000073">
    <property type="entry name" value="AB_hydrolase_1"/>
</dbReference>
<dbReference type="EMBL" id="JAOPKZ010000018">
    <property type="protein sequence ID" value="MCU5746984.1"/>
    <property type="molecule type" value="Genomic_DNA"/>
</dbReference>
<dbReference type="PANTHER" id="PTHR43798:SF31">
    <property type="entry name" value="AB HYDROLASE SUPERFAMILY PROTEIN YCLE"/>
    <property type="match status" value="1"/>
</dbReference>
<dbReference type="InterPro" id="IPR029058">
    <property type="entry name" value="AB_hydrolase_fold"/>
</dbReference>
<name>A0ABT2QSL5_9STAP</name>
<keyword evidence="1 4" id="KW-0378">Hydrolase</keyword>
<reference evidence="4 5" key="1">
    <citation type="journal article" date="2023" name="Int. J. Syst. Evol. Microbiol.">
        <title>Streptococcus sciuri sp. nov., Staphylococcus marylandisciuri sp. nov. and Staphylococcus americanisciuri sp. nov., isolated from faeces of eastern grey squirrel (Sciurus carolinensis).</title>
        <authorList>
            <person name="Volokhov D.V."/>
            <person name="Zagorodnyaya T.A."/>
            <person name="Furtak V.A."/>
            <person name="Nattanmai G."/>
            <person name="Randall L."/>
            <person name="Jose S."/>
            <person name="Gao Y."/>
            <person name="Eisenberg T."/>
            <person name="Delmonte P."/>
            <person name="Blom J."/>
            <person name="Mitchell K.K."/>
        </authorList>
    </citation>
    <scope>NUCLEOTIDE SEQUENCE [LARGE SCALE GENOMIC DNA]</scope>
    <source>
        <strain evidence="4 5">SQ8-PEA</strain>
    </source>
</reference>
<dbReference type="InterPro" id="IPR050266">
    <property type="entry name" value="AB_hydrolase_sf"/>
</dbReference>
<proteinExistence type="predicted"/>
<gene>
    <name evidence="4" type="ORF">N9R04_09870</name>
</gene>
<sequence>MINVKSPNPIYLENDNSDSAVLLLHSFTGTVRDVKLLATKLHKAGYTCLVPSYRGHGLLLPDLIAYDTDDWWEDVEKAYHFLRNKGYQRIHVMGVSLGGLLSLRLAENHQVDSVVVMSTPNSKDHAGLKRRLAHYGQRMGELVGLESNVIDQQLSEIEMYEESLDLFQDMIETIMSHLNQIQAPIAVKYGERDEASYERSAQFIYDHVPHENKTLQSYAEAGHLMTQGKAHREVEDNILAFLNSIHD</sequence>